<keyword evidence="2" id="KW-0547">Nucleotide-binding</keyword>
<dbReference type="RefSeq" id="WP_011866090.1">
    <property type="nucleotide sequence ID" value="NC_009092.1"/>
</dbReference>
<dbReference type="EMBL" id="CP000606">
    <property type="protein sequence ID" value="ABO24159.1"/>
    <property type="molecule type" value="Genomic_DNA"/>
</dbReference>
<feature type="binding site" evidence="2">
    <location>
        <position position="375"/>
    </location>
    <ligand>
        <name>L-tryptophan</name>
        <dbReference type="ChEBI" id="CHEBI:57912"/>
    </ligand>
</feature>
<dbReference type="HOGENOM" id="CLU_022247_0_0_6"/>
<dbReference type="Gene3D" id="3.50.50.60">
    <property type="entry name" value="FAD/NAD(P)-binding domain"/>
    <property type="match status" value="1"/>
</dbReference>
<keyword evidence="2" id="KW-0274">FAD</keyword>
<feature type="binding site" evidence="2">
    <location>
        <position position="79"/>
    </location>
    <ligand>
        <name>7-chloro-L-tryptophan</name>
        <dbReference type="ChEBI" id="CHEBI:58713"/>
    </ligand>
</feature>
<feature type="binding site" evidence="2">
    <location>
        <position position="379"/>
    </location>
    <ligand>
        <name>FAD</name>
        <dbReference type="ChEBI" id="CHEBI:57692"/>
    </ligand>
</feature>
<dbReference type="SUPFAM" id="SSF51905">
    <property type="entry name" value="FAD/NAD(P)-binding domain"/>
    <property type="match status" value="1"/>
</dbReference>
<organism evidence="3 4">
    <name type="scientific">Shewanella loihica (strain ATCC BAA-1088 / PV-4)</name>
    <dbReference type="NCBI Taxonomy" id="323850"/>
    <lineage>
        <taxon>Bacteria</taxon>
        <taxon>Pseudomonadati</taxon>
        <taxon>Pseudomonadota</taxon>
        <taxon>Gammaproteobacteria</taxon>
        <taxon>Alteromonadales</taxon>
        <taxon>Shewanellaceae</taxon>
        <taxon>Shewanella</taxon>
    </lineage>
</organism>
<dbReference type="KEGG" id="slo:Shew_2293"/>
<name>A3QFB1_SHELP</name>
<keyword evidence="2" id="KW-0285">Flavoprotein</keyword>
<evidence type="ECO:0000256" key="1">
    <source>
        <dbReference type="PIRSR" id="PIRSR011396-1"/>
    </source>
</evidence>
<dbReference type="AlphaFoldDB" id="A3QFB1"/>
<dbReference type="InterPro" id="IPR050816">
    <property type="entry name" value="Flavin-dep_Halogenase_NPB"/>
</dbReference>
<dbReference type="InterPro" id="IPR033856">
    <property type="entry name" value="Trp_halogen"/>
</dbReference>
<proteinExistence type="predicted"/>
<dbReference type="PIRSF" id="PIRSF011396">
    <property type="entry name" value="Trp_halogenase"/>
    <property type="match status" value="1"/>
</dbReference>
<dbReference type="PANTHER" id="PTHR43747:SF4">
    <property type="entry name" value="FLAVIN-DEPENDENT TRYPTOPHAN HALOGENASE"/>
    <property type="match status" value="1"/>
</dbReference>
<dbReference type="Proteomes" id="UP000001558">
    <property type="component" value="Chromosome"/>
</dbReference>
<sequence>MSILSIAIVGGGASGWLAANHLGLALKGSSPKVSITLIESPDVPTIGVGEGTVPMIRKSLQAFGIEETALFRRCDASFKQSIKFINWRHRAPGSEMSAFHHLFDPPSPFGVDLSDFWLDGLAKGENPMGFDEALSPQRYSCEAQKAPKTLASAPYQGAHAYAYHFDAAKFAELLRENAIECFGVEHIQDHLLEVETGRLETGRRGTDSVETDMLTEGNESKNDKKIVALHLREGGRRCFDFYLDCSGFSGLLMEKALGVEFISLADKLWMNKALVTQVASAPNAPLPPYTQASAHQAGWIWDIALPKRRGVGLVYCDRYLSDDEARRKLKRYLGDELPSAGEFRSLTMRVGHLQKFWQGNCVALGLAQGFLEPLEATSILLTDFAASLLARKFPTDSETLPVLEARFNRIVGHAWQAVIDFVALHYQLSDRSDSAFWRDYRTHLSAQPASEELARRLALWQHFTPHPDDFFSQFEVFGVDNYLYLLYGMGFSTQPKALDDAARQQAWAQLDKIAHAKAFLAQKLPDHRAFIRALIQG</sequence>
<gene>
    <name evidence="3" type="ordered locus">Shew_2293</name>
</gene>
<feature type="binding site" evidence="2">
    <location>
        <position position="366"/>
    </location>
    <ligand>
        <name>FAD</name>
        <dbReference type="ChEBI" id="CHEBI:57692"/>
    </ligand>
</feature>
<evidence type="ECO:0000256" key="2">
    <source>
        <dbReference type="PIRSR" id="PIRSR011396-2"/>
    </source>
</evidence>
<protein>
    <submittedName>
        <fullName evidence="3">Tryptophan halogenase</fullName>
    </submittedName>
</protein>
<feature type="active site" evidence="1">
    <location>
        <position position="79"/>
    </location>
</feature>
<evidence type="ECO:0000313" key="4">
    <source>
        <dbReference type="Proteomes" id="UP000001558"/>
    </source>
</evidence>
<dbReference type="eggNOG" id="COG0665">
    <property type="taxonomic scope" value="Bacteria"/>
</dbReference>
<dbReference type="OrthoDB" id="7178350at2"/>
<dbReference type="InterPro" id="IPR006905">
    <property type="entry name" value="Flavin_halogenase"/>
</dbReference>
<keyword evidence="4" id="KW-1185">Reference proteome</keyword>
<accession>A3QFB1</accession>
<dbReference type="InterPro" id="IPR036188">
    <property type="entry name" value="FAD/NAD-bd_sf"/>
</dbReference>
<dbReference type="GO" id="GO:0004497">
    <property type="term" value="F:monooxygenase activity"/>
    <property type="evidence" value="ECO:0007669"/>
    <property type="project" value="InterPro"/>
</dbReference>
<reference evidence="3 4" key="1">
    <citation type="submission" date="2007-03" db="EMBL/GenBank/DDBJ databases">
        <title>Complete sequence of Shewanella loihica PV-4.</title>
        <authorList>
            <consortium name="US DOE Joint Genome Institute"/>
            <person name="Copeland A."/>
            <person name="Lucas S."/>
            <person name="Lapidus A."/>
            <person name="Barry K."/>
            <person name="Detter J.C."/>
            <person name="Glavina del Rio T."/>
            <person name="Hammon N."/>
            <person name="Israni S."/>
            <person name="Dalin E."/>
            <person name="Tice H."/>
            <person name="Pitluck S."/>
            <person name="Chain P."/>
            <person name="Malfatti S."/>
            <person name="Shin M."/>
            <person name="Vergez L."/>
            <person name="Schmutz J."/>
            <person name="Larimer F."/>
            <person name="Land M."/>
            <person name="Hauser L."/>
            <person name="Kyrpides N."/>
            <person name="Mikhailova N."/>
            <person name="Romine M.F."/>
            <person name="Serres G."/>
            <person name="Fredrickson J."/>
            <person name="Tiedje J."/>
            <person name="Richardson P."/>
        </authorList>
    </citation>
    <scope>NUCLEOTIDE SEQUENCE [LARGE SCALE GENOMIC DNA]</scope>
    <source>
        <strain evidence="4">ATCC BAA-1088 / PV-4</strain>
    </source>
</reference>
<dbReference type="STRING" id="323850.Shew_2293"/>
<evidence type="ECO:0000313" key="3">
    <source>
        <dbReference type="EMBL" id="ABO24159.1"/>
    </source>
</evidence>
<dbReference type="GO" id="GO:0000166">
    <property type="term" value="F:nucleotide binding"/>
    <property type="evidence" value="ECO:0007669"/>
    <property type="project" value="UniProtKB-KW"/>
</dbReference>
<dbReference type="Pfam" id="PF04820">
    <property type="entry name" value="Trp_halogenase"/>
    <property type="match status" value="2"/>
</dbReference>
<dbReference type="PANTHER" id="PTHR43747">
    <property type="entry name" value="FAD-BINDING PROTEIN"/>
    <property type="match status" value="1"/>
</dbReference>